<dbReference type="EMBL" id="KN549570">
    <property type="protein sequence ID" value="KHJ96867.1"/>
    <property type="molecule type" value="Genomic_DNA"/>
</dbReference>
<keyword evidence="1" id="KW-0732">Signal</keyword>
<feature type="signal peptide" evidence="1">
    <location>
        <begin position="1"/>
        <end position="18"/>
    </location>
</feature>
<feature type="chain" id="PRO_5002061953" evidence="1">
    <location>
        <begin position="19"/>
        <end position="49"/>
    </location>
</feature>
<evidence type="ECO:0000313" key="3">
    <source>
        <dbReference type="Proteomes" id="UP000053660"/>
    </source>
</evidence>
<gene>
    <name evidence="2" type="ORF">OESDEN_03162</name>
</gene>
<keyword evidence="3" id="KW-1185">Reference proteome</keyword>
<proteinExistence type="predicted"/>
<organism evidence="2 3">
    <name type="scientific">Oesophagostomum dentatum</name>
    <name type="common">Nodular worm</name>
    <dbReference type="NCBI Taxonomy" id="61180"/>
    <lineage>
        <taxon>Eukaryota</taxon>
        <taxon>Metazoa</taxon>
        <taxon>Ecdysozoa</taxon>
        <taxon>Nematoda</taxon>
        <taxon>Chromadorea</taxon>
        <taxon>Rhabditida</taxon>
        <taxon>Rhabditina</taxon>
        <taxon>Rhabditomorpha</taxon>
        <taxon>Strongyloidea</taxon>
        <taxon>Strongylidae</taxon>
        <taxon>Oesophagostomum</taxon>
    </lineage>
</organism>
<name>A0A0B1TM11_OESDE</name>
<evidence type="ECO:0000313" key="2">
    <source>
        <dbReference type="EMBL" id="KHJ96867.1"/>
    </source>
</evidence>
<dbReference type="AlphaFoldDB" id="A0A0B1TM11"/>
<protein>
    <submittedName>
        <fullName evidence="2">Uncharacterized protein</fullName>
    </submittedName>
</protein>
<sequence length="49" mass="5373">MNTAIVFLLLLSVHSLSARDTYANSDEKLKKTCNKHYEIAPLLIGAGIV</sequence>
<accession>A0A0B1TM11</accession>
<reference evidence="2 3" key="1">
    <citation type="submission" date="2014-03" db="EMBL/GenBank/DDBJ databases">
        <title>Draft genome of the hookworm Oesophagostomum dentatum.</title>
        <authorList>
            <person name="Mitreva M."/>
        </authorList>
    </citation>
    <scope>NUCLEOTIDE SEQUENCE [LARGE SCALE GENOMIC DNA]</scope>
    <source>
        <strain evidence="2 3">OD-Hann</strain>
    </source>
</reference>
<dbReference type="Proteomes" id="UP000053660">
    <property type="component" value="Unassembled WGS sequence"/>
</dbReference>
<evidence type="ECO:0000256" key="1">
    <source>
        <dbReference type="SAM" id="SignalP"/>
    </source>
</evidence>